<proteinExistence type="predicted"/>
<gene>
    <name evidence="2" type="ORF">D3H35_09705</name>
</gene>
<keyword evidence="3" id="KW-1185">Reference proteome</keyword>
<dbReference type="Proteomes" id="UP000266340">
    <property type="component" value="Unassembled WGS sequence"/>
</dbReference>
<keyword evidence="2" id="KW-0808">Transferase</keyword>
<reference evidence="2 3" key="1">
    <citation type="submission" date="2018-09" db="EMBL/GenBank/DDBJ databases">
        <title>Cohnella cavernae sp. nov., isolated from a karst cave.</title>
        <authorList>
            <person name="Zhu H."/>
        </authorList>
    </citation>
    <scope>NUCLEOTIDE SEQUENCE [LARGE SCALE GENOMIC DNA]</scope>
    <source>
        <strain evidence="2 3">K2E09-144</strain>
    </source>
</reference>
<evidence type="ECO:0000256" key="1">
    <source>
        <dbReference type="SAM" id="MobiDB-lite"/>
    </source>
</evidence>
<feature type="region of interest" description="Disordered" evidence="1">
    <location>
        <begin position="1"/>
        <end position="24"/>
    </location>
</feature>
<dbReference type="EMBL" id="QXJM01000030">
    <property type="protein sequence ID" value="RIE03818.1"/>
    <property type="molecule type" value="Genomic_DNA"/>
</dbReference>
<evidence type="ECO:0000313" key="3">
    <source>
        <dbReference type="Proteomes" id="UP000266340"/>
    </source>
</evidence>
<dbReference type="SUPFAM" id="SSF53756">
    <property type="entry name" value="UDP-Glycosyltransferase/glycogen phosphorylase"/>
    <property type="match status" value="1"/>
</dbReference>
<organism evidence="2 3">
    <name type="scientific">Cohnella faecalis</name>
    <dbReference type="NCBI Taxonomy" id="2315694"/>
    <lineage>
        <taxon>Bacteria</taxon>
        <taxon>Bacillati</taxon>
        <taxon>Bacillota</taxon>
        <taxon>Bacilli</taxon>
        <taxon>Bacillales</taxon>
        <taxon>Paenibacillaceae</taxon>
        <taxon>Cohnella</taxon>
    </lineage>
</organism>
<evidence type="ECO:0000313" key="2">
    <source>
        <dbReference type="EMBL" id="RIE03818.1"/>
    </source>
</evidence>
<name>A0A398CST3_9BACL</name>
<dbReference type="GO" id="GO:0016740">
    <property type="term" value="F:transferase activity"/>
    <property type="evidence" value="ECO:0007669"/>
    <property type="project" value="UniProtKB-KW"/>
</dbReference>
<dbReference type="Gene3D" id="3.40.50.2000">
    <property type="entry name" value="Glycogen Phosphorylase B"/>
    <property type="match status" value="1"/>
</dbReference>
<accession>A0A398CST3</accession>
<sequence length="155" mass="17352">MAGRARTGSGGELENRRGNPPAHLTDRAFENVTVTGFVKELDPYYREASVCVAPLLTGAGVKFKVLQAMAYGLPVVTTPVGAEGIAENEPKPLLEFVTTDPGAFSDGVVRYLQDESLRKRDGFQLRRWMENHYDFEKNTVQKALLFYETFYPDEE</sequence>
<dbReference type="Pfam" id="PF13692">
    <property type="entry name" value="Glyco_trans_1_4"/>
    <property type="match status" value="1"/>
</dbReference>
<protein>
    <submittedName>
        <fullName evidence="2">Glycosyltransferase</fullName>
    </submittedName>
</protein>
<comment type="caution">
    <text evidence="2">The sequence shown here is derived from an EMBL/GenBank/DDBJ whole genome shotgun (WGS) entry which is preliminary data.</text>
</comment>
<dbReference type="AlphaFoldDB" id="A0A398CST3"/>